<name>A0ABP0EET3_9ASCO</name>
<evidence type="ECO:0000313" key="7">
    <source>
        <dbReference type="Proteomes" id="UP001497600"/>
    </source>
</evidence>
<feature type="domain" description="T4 RNA ligase 1-like N-terminal" evidence="5">
    <location>
        <begin position="61"/>
        <end position="292"/>
    </location>
</feature>
<feature type="domain" description="tRNA ligase phosphodiesterase" evidence="3">
    <location>
        <begin position="569"/>
        <end position="823"/>
    </location>
</feature>
<dbReference type="Pfam" id="PF09511">
    <property type="entry name" value="RNA_lig_T4_1"/>
    <property type="match status" value="1"/>
</dbReference>
<keyword evidence="1 6" id="KW-0436">Ligase</keyword>
<dbReference type="InterPro" id="IPR015966">
    <property type="entry name" value="tRNA_lig_kin_fungi"/>
</dbReference>
<protein>
    <recommendedName>
        <fullName evidence="1">tRNA ligase</fullName>
        <ecNumber evidence="1">6.5.1.3</ecNumber>
    </recommendedName>
</protein>
<comment type="catalytic activity">
    <reaction evidence="1">
        <text>ATP + (ribonucleotide)n-3'-hydroxyl + 5'-phospho-(ribonucleotide)m = (ribonucleotide)n+m + AMP + diphosphate.</text>
        <dbReference type="EC" id="6.5.1.3"/>
    </reaction>
</comment>
<evidence type="ECO:0000259" key="5">
    <source>
        <dbReference type="Pfam" id="PF09511"/>
    </source>
</evidence>
<feature type="region of interest" description="Disordered" evidence="2">
    <location>
        <begin position="629"/>
        <end position="653"/>
    </location>
</feature>
<dbReference type="InterPro" id="IPR027417">
    <property type="entry name" value="P-loop_NTPase"/>
</dbReference>
<dbReference type="Proteomes" id="UP001497600">
    <property type="component" value="Chromosome F"/>
</dbReference>
<evidence type="ECO:0000256" key="1">
    <source>
        <dbReference type="PIRNR" id="PIRNR019634"/>
    </source>
</evidence>
<dbReference type="GO" id="GO:0016874">
    <property type="term" value="F:ligase activity"/>
    <property type="evidence" value="ECO:0007669"/>
    <property type="project" value="UniProtKB-KW"/>
</dbReference>
<keyword evidence="1" id="KW-0819">tRNA processing</keyword>
<dbReference type="InterPro" id="IPR015965">
    <property type="entry name" value="tRNA_lig_PDEase"/>
</dbReference>
<dbReference type="PIRSF" id="PIRSF019634">
    <property type="entry name" value="tRNA_lig_yeast"/>
    <property type="match status" value="1"/>
</dbReference>
<keyword evidence="7" id="KW-1185">Reference proteome</keyword>
<evidence type="ECO:0000313" key="6">
    <source>
        <dbReference type="EMBL" id="CAK7912126.1"/>
    </source>
</evidence>
<accession>A0ABP0EET3</accession>
<dbReference type="EC" id="6.5.1.3" evidence="1"/>
<dbReference type="PANTHER" id="PTHR32004">
    <property type="entry name" value="TRNA LIGASE"/>
    <property type="match status" value="1"/>
</dbReference>
<dbReference type="Gene3D" id="3.40.50.300">
    <property type="entry name" value="P-loop containing nucleotide triphosphate hydrolases"/>
    <property type="match status" value="1"/>
</dbReference>
<reference evidence="6 7" key="1">
    <citation type="submission" date="2024-01" db="EMBL/GenBank/DDBJ databases">
        <authorList>
            <consortium name="Genoscope - CEA"/>
            <person name="William W."/>
        </authorList>
    </citation>
    <scope>NUCLEOTIDE SEQUENCE [LARGE SCALE GENOMIC DNA]</scope>
    <source>
        <strain evidence="6 7">29B2s-10</strain>
    </source>
</reference>
<evidence type="ECO:0000259" key="4">
    <source>
        <dbReference type="Pfam" id="PF08303"/>
    </source>
</evidence>
<dbReference type="EMBL" id="OZ004258">
    <property type="protein sequence ID" value="CAK7912126.1"/>
    <property type="molecule type" value="Genomic_DNA"/>
</dbReference>
<organism evidence="6 7">
    <name type="scientific">[Candida] anglica</name>
    <dbReference type="NCBI Taxonomy" id="148631"/>
    <lineage>
        <taxon>Eukaryota</taxon>
        <taxon>Fungi</taxon>
        <taxon>Dikarya</taxon>
        <taxon>Ascomycota</taxon>
        <taxon>Saccharomycotina</taxon>
        <taxon>Pichiomycetes</taxon>
        <taxon>Debaryomycetaceae</taxon>
        <taxon>Kurtzmaniella</taxon>
    </lineage>
</organism>
<dbReference type="InterPro" id="IPR019039">
    <property type="entry name" value="T4-Rnl1-like_N"/>
</dbReference>
<sequence>MSIDSKEEVSSLLNSLEEYINTRKKGRNKKVNFTLPSGEEITSWRFSDWDYYSPTSSLPTKARGIFTTDNNKIVVRGYNKFFNVDETDMTSRKRLQEVTQGPYTLTSKENGCIIFISGLANGELIVTSKHSVALPLPEDAKFVNHAVQGQRELQKQFETNSKHQLSDLAKYLYQENLTAVCELCDDEFEEHVLAYTKEEAGLYLHGLNRNTMEFQTLEMDKVLEFATTWGFHPVDSFQVETFDEMMAFLDKQAETGEYKGKEIEGFVIRCKEKVANDELVDFFFKFKFEQPYRFYRELREVTKKYIMGDEIPEIMMDRKDFIQSIYKYLKFVAELFERQPELKEPYLQEHGIIKVRNMFLEHMNLKGIELLQNVQQNGGDEEELSNQMENLQIHDLKYVLIPVATQGCGKTTVFKTIQGVFPEWGHIQNDDLRYTGERIVDVVLKDLARSTDLMMCDKMFHSRSERKTFFTNFKKLRKTKLDSHTAVKYICLNFNVKDHDSEKLAEITISRVVARGDNHQSIKMASNPKKYNDVVRGRVKNLQPVALEYEPDDQFHLVIDLEVTEDEDSSLTNAKKVIEELHKKYPELVKSIPTDEQFAESYEKARNYIPELKPMAKEKLSKREKRMAKEAAAAAAAAANGDVPPPPKEQKKKDPLKVYQYLGANIVDIPTLVSKIDELAGEDPTWNEIKSSDRVQKELHVTLSHIADYKSPNEPRKKEIWKNLIELFEPNGNIVTPKQRTNFDFYCDIRVDKVVIGVERLVCLSVTLLKGYDCDFNELPTLESSIDHTHITIGTFSPSVKPFESNLVLNGLETAEGEHGVYKIEDGTEVRVIELKEPLILEKQRCFGNR</sequence>
<evidence type="ECO:0000259" key="3">
    <source>
        <dbReference type="Pfam" id="PF08302"/>
    </source>
</evidence>
<evidence type="ECO:0000256" key="2">
    <source>
        <dbReference type="SAM" id="MobiDB-lite"/>
    </source>
</evidence>
<feature type="domain" description="tRNA ligase kinase" evidence="4">
    <location>
        <begin position="399"/>
        <end position="563"/>
    </location>
</feature>
<proteinExistence type="inferred from homology"/>
<comment type="similarity">
    <text evidence="1">Belongs to the TRL1 family.</text>
</comment>
<dbReference type="Pfam" id="PF08303">
    <property type="entry name" value="tRNA_lig_kinase"/>
    <property type="match status" value="1"/>
</dbReference>
<dbReference type="PANTHER" id="PTHR32004:SF1">
    <property type="entry name" value="TRNA LIGASE"/>
    <property type="match status" value="1"/>
</dbReference>
<dbReference type="InterPro" id="IPR012387">
    <property type="entry name" value="Trl1_fun"/>
</dbReference>
<gene>
    <name evidence="6" type="primary">LIG1</name>
    <name evidence="6" type="ORF">CAAN4_F05556</name>
</gene>
<dbReference type="Pfam" id="PF08302">
    <property type="entry name" value="tRNA_lig_CPD"/>
    <property type="match status" value="1"/>
</dbReference>